<keyword evidence="3" id="KW-1185">Reference proteome</keyword>
<evidence type="ECO:0000313" key="2">
    <source>
        <dbReference type="EMBL" id="MFD1509436.1"/>
    </source>
</evidence>
<feature type="domain" description="DUF6455" evidence="1">
    <location>
        <begin position="14"/>
        <end position="84"/>
    </location>
</feature>
<accession>A0ABW4EFX3</accession>
<dbReference type="RefSeq" id="WP_379914636.1">
    <property type="nucleotide sequence ID" value="NZ_JBHUDD010000051.1"/>
</dbReference>
<evidence type="ECO:0000313" key="3">
    <source>
        <dbReference type="Proteomes" id="UP001597186"/>
    </source>
</evidence>
<name>A0ABW4EFX3_9RHOB</name>
<evidence type="ECO:0000259" key="1">
    <source>
        <dbReference type="Pfam" id="PF20056"/>
    </source>
</evidence>
<comment type="caution">
    <text evidence="2">The sequence shown here is derived from an EMBL/GenBank/DDBJ whole genome shotgun (WGS) entry which is preliminary data.</text>
</comment>
<dbReference type="InterPro" id="IPR045601">
    <property type="entry name" value="DUF6455"/>
</dbReference>
<reference evidence="3" key="1">
    <citation type="journal article" date="2019" name="Int. J. Syst. Evol. Microbiol.">
        <title>The Global Catalogue of Microorganisms (GCM) 10K type strain sequencing project: providing services to taxonomists for standard genome sequencing and annotation.</title>
        <authorList>
            <consortium name="The Broad Institute Genomics Platform"/>
            <consortium name="The Broad Institute Genome Sequencing Center for Infectious Disease"/>
            <person name="Wu L."/>
            <person name="Ma J."/>
        </authorList>
    </citation>
    <scope>NUCLEOTIDE SEQUENCE [LARGE SCALE GENOMIC DNA]</scope>
    <source>
        <strain evidence="3">CGMCC 1.12477</strain>
    </source>
</reference>
<sequence length="97" mass="11156">MSGVFESWLTRFHNRQRQRHAMFDHLGIDIPEEKAPACFEELRAAMLACNRCRNLEPCASWIAQRQPGTPHFCPARSALKVLKRATPTRPQMHEAAE</sequence>
<organism evidence="2 3">
    <name type="scientific">Lacimonas salitolerans</name>
    <dbReference type="NCBI Taxonomy" id="1323750"/>
    <lineage>
        <taxon>Bacteria</taxon>
        <taxon>Pseudomonadati</taxon>
        <taxon>Pseudomonadota</taxon>
        <taxon>Alphaproteobacteria</taxon>
        <taxon>Rhodobacterales</taxon>
        <taxon>Paracoccaceae</taxon>
        <taxon>Lacimonas</taxon>
    </lineage>
</organism>
<dbReference type="Pfam" id="PF20056">
    <property type="entry name" value="DUF6455"/>
    <property type="match status" value="1"/>
</dbReference>
<protein>
    <submittedName>
        <fullName evidence="2">DUF6455 family protein</fullName>
    </submittedName>
</protein>
<proteinExistence type="predicted"/>
<gene>
    <name evidence="2" type="ORF">ACFTOW_08485</name>
</gene>
<dbReference type="EMBL" id="JBHUDD010000051">
    <property type="protein sequence ID" value="MFD1509436.1"/>
    <property type="molecule type" value="Genomic_DNA"/>
</dbReference>
<dbReference type="Proteomes" id="UP001597186">
    <property type="component" value="Unassembled WGS sequence"/>
</dbReference>